<gene>
    <name evidence="2" type="ORF">CAEBREN_23468</name>
</gene>
<dbReference type="PANTHER" id="PTHR36939:SF2">
    <property type="entry name" value="PROTEIN SLEEPLESS"/>
    <property type="match status" value="1"/>
</dbReference>
<keyword evidence="1" id="KW-1133">Transmembrane helix</keyword>
<dbReference type="FunCoup" id="G0MAA8">
    <property type="interactions" value="2"/>
</dbReference>
<sequence length="160" mass="18418">MFTNFFFYFFLFICYLVIPTSTIQCHQCGGQERMSKLTKKMFTELNISPDKYYGNCKAKSGSDVCTNGTFCIKRAKVHRIGFNSLNYKWTSYTKGCATFREDNNQTPSNGCFDWNQDTTKVGYTTKRLDCYCDKDFCNSVPALSAVVTAFFPALWFMFSV</sequence>
<organism evidence="3">
    <name type="scientific">Caenorhabditis brenneri</name>
    <name type="common">Nematode worm</name>
    <dbReference type="NCBI Taxonomy" id="135651"/>
    <lineage>
        <taxon>Eukaryota</taxon>
        <taxon>Metazoa</taxon>
        <taxon>Ecdysozoa</taxon>
        <taxon>Nematoda</taxon>
        <taxon>Chromadorea</taxon>
        <taxon>Rhabditida</taxon>
        <taxon>Rhabditina</taxon>
        <taxon>Rhabditomorpha</taxon>
        <taxon>Rhabditoidea</taxon>
        <taxon>Rhabditidae</taxon>
        <taxon>Peloderinae</taxon>
        <taxon>Caenorhabditis</taxon>
    </lineage>
</organism>
<dbReference type="AlphaFoldDB" id="G0MAA8"/>
<evidence type="ECO:0000313" key="3">
    <source>
        <dbReference type="Proteomes" id="UP000008068"/>
    </source>
</evidence>
<dbReference type="eggNOG" id="ENOG502THHT">
    <property type="taxonomic scope" value="Eukaryota"/>
</dbReference>
<evidence type="ECO:0008006" key="4">
    <source>
        <dbReference type="Google" id="ProtNLM"/>
    </source>
</evidence>
<keyword evidence="1" id="KW-0472">Membrane</keyword>
<dbReference type="PANTHER" id="PTHR36939">
    <property type="entry name" value="PROTEIN CBG03389"/>
    <property type="match status" value="1"/>
</dbReference>
<keyword evidence="1" id="KW-0812">Transmembrane</keyword>
<feature type="transmembrane region" description="Helical" evidence="1">
    <location>
        <begin position="6"/>
        <end position="26"/>
    </location>
</feature>
<feature type="transmembrane region" description="Helical" evidence="1">
    <location>
        <begin position="136"/>
        <end position="158"/>
    </location>
</feature>
<dbReference type="HOGENOM" id="CLU_140565_0_0_1"/>
<protein>
    <recommendedName>
        <fullName evidence="4">Protein quiver</fullName>
    </recommendedName>
</protein>
<dbReference type="Proteomes" id="UP000008068">
    <property type="component" value="Unassembled WGS sequence"/>
</dbReference>
<dbReference type="EMBL" id="GL379787">
    <property type="protein sequence ID" value="EGT30811.1"/>
    <property type="molecule type" value="Genomic_DNA"/>
</dbReference>
<dbReference type="OMA" id="KWTSYTK"/>
<name>G0MAA8_CAEBE</name>
<dbReference type="InParanoid" id="G0MAA8"/>
<accession>G0MAA8</accession>
<keyword evidence="3" id="KW-1185">Reference proteome</keyword>
<evidence type="ECO:0000313" key="2">
    <source>
        <dbReference type="EMBL" id="EGT30811.1"/>
    </source>
</evidence>
<reference evidence="3" key="1">
    <citation type="submission" date="2011-07" db="EMBL/GenBank/DDBJ databases">
        <authorList>
            <consortium name="Caenorhabditis brenneri Sequencing and Analysis Consortium"/>
            <person name="Wilson R.K."/>
        </authorList>
    </citation>
    <scope>NUCLEOTIDE SEQUENCE [LARGE SCALE GENOMIC DNA]</scope>
    <source>
        <strain evidence="3">PB2801</strain>
    </source>
</reference>
<proteinExistence type="predicted"/>
<dbReference type="OrthoDB" id="5779887at2759"/>
<evidence type="ECO:0000256" key="1">
    <source>
        <dbReference type="SAM" id="Phobius"/>
    </source>
</evidence>
<dbReference type="STRING" id="135651.G0MAA8"/>